<proteinExistence type="predicted"/>
<feature type="compositionally biased region" description="Polar residues" evidence="1">
    <location>
        <begin position="12"/>
        <end position="24"/>
    </location>
</feature>
<protein>
    <recommendedName>
        <fullName evidence="5">Transmembrane protein</fullName>
    </recommendedName>
</protein>
<evidence type="ECO:0000256" key="1">
    <source>
        <dbReference type="SAM" id="MobiDB-lite"/>
    </source>
</evidence>
<evidence type="ECO:0000256" key="2">
    <source>
        <dbReference type="SAM" id="Phobius"/>
    </source>
</evidence>
<keyword evidence="2" id="KW-0472">Membrane</keyword>
<evidence type="ECO:0000313" key="4">
    <source>
        <dbReference type="Proteomes" id="UP000186817"/>
    </source>
</evidence>
<keyword evidence="2" id="KW-0812">Transmembrane</keyword>
<gene>
    <name evidence="3" type="ORF">AK812_SmicGene12850</name>
</gene>
<keyword evidence="2" id="KW-1133">Transmembrane helix</keyword>
<comment type="caution">
    <text evidence="3">The sequence shown here is derived from an EMBL/GenBank/DDBJ whole genome shotgun (WGS) entry which is preliminary data.</text>
</comment>
<dbReference type="EMBL" id="LSRX01000218">
    <property type="protein sequence ID" value="OLQ04100.1"/>
    <property type="molecule type" value="Genomic_DNA"/>
</dbReference>
<dbReference type="Proteomes" id="UP000186817">
    <property type="component" value="Unassembled WGS sequence"/>
</dbReference>
<dbReference type="AlphaFoldDB" id="A0A1Q9E9K1"/>
<reference evidence="3 4" key="1">
    <citation type="submission" date="2016-02" db="EMBL/GenBank/DDBJ databases">
        <title>Genome analysis of coral dinoflagellate symbionts highlights evolutionary adaptations to a symbiotic lifestyle.</title>
        <authorList>
            <person name="Aranda M."/>
            <person name="Li Y."/>
            <person name="Liew Y.J."/>
            <person name="Baumgarten S."/>
            <person name="Simakov O."/>
            <person name="Wilson M."/>
            <person name="Piel J."/>
            <person name="Ashoor H."/>
            <person name="Bougouffa S."/>
            <person name="Bajic V.B."/>
            <person name="Ryu T."/>
            <person name="Ravasi T."/>
            <person name="Bayer T."/>
            <person name="Micklem G."/>
            <person name="Kim H."/>
            <person name="Bhak J."/>
            <person name="Lajeunesse T.C."/>
            <person name="Voolstra C.R."/>
        </authorList>
    </citation>
    <scope>NUCLEOTIDE SEQUENCE [LARGE SCALE GENOMIC DNA]</scope>
    <source>
        <strain evidence="3 4">CCMP2467</strain>
    </source>
</reference>
<feature type="transmembrane region" description="Helical" evidence="2">
    <location>
        <begin position="134"/>
        <end position="156"/>
    </location>
</feature>
<feature type="transmembrane region" description="Helical" evidence="2">
    <location>
        <begin position="102"/>
        <end position="122"/>
    </location>
</feature>
<organism evidence="3 4">
    <name type="scientific">Symbiodinium microadriaticum</name>
    <name type="common">Dinoflagellate</name>
    <name type="synonym">Zooxanthella microadriatica</name>
    <dbReference type="NCBI Taxonomy" id="2951"/>
    <lineage>
        <taxon>Eukaryota</taxon>
        <taxon>Sar</taxon>
        <taxon>Alveolata</taxon>
        <taxon>Dinophyceae</taxon>
        <taxon>Suessiales</taxon>
        <taxon>Symbiodiniaceae</taxon>
        <taxon>Symbiodinium</taxon>
    </lineage>
</organism>
<accession>A0A1Q9E9K1</accession>
<name>A0A1Q9E9K1_SYMMI</name>
<evidence type="ECO:0008006" key="5">
    <source>
        <dbReference type="Google" id="ProtNLM"/>
    </source>
</evidence>
<evidence type="ECO:0000313" key="3">
    <source>
        <dbReference type="EMBL" id="OLQ04100.1"/>
    </source>
</evidence>
<sequence length="251" mass="27844">MPSPGCPPLKISSATMQPSETTPRLNEKAGDRTLFDLVKDDERWAILLKDRESQFTGGDKLEYQYQVYLAEAPVGVARLGAGAVVHNSQHRSVMACNMQRKLQVVIVVSVFVACAAGMAMTHLSMSPSEYKRNWLIFVGVPLLCILLVGTSIIIMFMETSSNNNHVVRVKSPETPEARCVWAPSRYDMLQSMSPQFCCVHIESGAGQMLYFSEGEAPEIRSTWETYKAFSLIGLSVRIEGFVDLLLEIMTG</sequence>
<feature type="region of interest" description="Disordered" evidence="1">
    <location>
        <begin position="1"/>
        <end position="28"/>
    </location>
</feature>
<keyword evidence="4" id="KW-1185">Reference proteome</keyword>
<dbReference type="OrthoDB" id="434422at2759"/>